<dbReference type="GO" id="GO:0005886">
    <property type="term" value="C:plasma membrane"/>
    <property type="evidence" value="ECO:0007669"/>
    <property type="project" value="UniProtKB-SubCell"/>
</dbReference>
<evidence type="ECO:0000256" key="2">
    <source>
        <dbReference type="ARBA" id="ARBA00022475"/>
    </source>
</evidence>
<comment type="caution">
    <text evidence="8">The sequence shown here is derived from an EMBL/GenBank/DDBJ whole genome shotgun (WGS) entry which is preliminary data.</text>
</comment>
<keyword evidence="5 6" id="KW-0472">Membrane</keyword>
<name>A0A2R7Y690_9CREN</name>
<feature type="transmembrane region" description="Helical" evidence="6">
    <location>
        <begin position="277"/>
        <end position="296"/>
    </location>
</feature>
<reference evidence="8 9" key="1">
    <citation type="journal article" date="2018" name="Syst. Appl. Microbiol.">
        <title>A new symbiotic nanoarchaeote (Candidatus Nanoclepta minutus) and its host (Zestosphaera tikiterensis gen. nov., sp. nov.) from a New Zealand hot spring.</title>
        <authorList>
            <person name="St John E."/>
            <person name="Liu Y."/>
            <person name="Podar M."/>
            <person name="Stott M.B."/>
            <person name="Meneghin J."/>
            <person name="Chen Z."/>
            <person name="Lagutin K."/>
            <person name="Mitchell K."/>
            <person name="Reysenbach A.L."/>
        </authorList>
    </citation>
    <scope>NUCLEOTIDE SEQUENCE [LARGE SCALE GENOMIC DNA]</scope>
    <source>
        <strain evidence="8">NZ3</strain>
    </source>
</reference>
<feature type="transmembrane region" description="Helical" evidence="6">
    <location>
        <begin position="6"/>
        <end position="26"/>
    </location>
</feature>
<feature type="transmembrane region" description="Helical" evidence="6">
    <location>
        <begin position="149"/>
        <end position="171"/>
    </location>
</feature>
<feature type="transmembrane region" description="Helical" evidence="6">
    <location>
        <begin position="71"/>
        <end position="97"/>
    </location>
</feature>
<evidence type="ECO:0000313" key="9">
    <source>
        <dbReference type="Proteomes" id="UP000244093"/>
    </source>
</evidence>
<keyword evidence="4 6" id="KW-1133">Transmembrane helix</keyword>
<organism evidence="8 9">
    <name type="scientific">Zestosphaera tikiterensis</name>
    <dbReference type="NCBI Taxonomy" id="1973259"/>
    <lineage>
        <taxon>Archaea</taxon>
        <taxon>Thermoproteota</taxon>
        <taxon>Thermoprotei</taxon>
        <taxon>Desulfurococcales</taxon>
        <taxon>Desulfurococcaceae</taxon>
        <taxon>Zestosphaera</taxon>
    </lineage>
</organism>
<feature type="domain" description="Na+/H+ antiporter NhaC-like C-terminal" evidence="7">
    <location>
        <begin position="162"/>
        <end position="512"/>
    </location>
</feature>
<evidence type="ECO:0000256" key="3">
    <source>
        <dbReference type="ARBA" id="ARBA00022692"/>
    </source>
</evidence>
<evidence type="ECO:0000256" key="6">
    <source>
        <dbReference type="SAM" id="Phobius"/>
    </source>
</evidence>
<dbReference type="AlphaFoldDB" id="A0A2R7Y690"/>
<evidence type="ECO:0000256" key="1">
    <source>
        <dbReference type="ARBA" id="ARBA00004651"/>
    </source>
</evidence>
<proteinExistence type="predicted"/>
<protein>
    <submittedName>
        <fullName evidence="8">Sodium:proton antiporter</fullName>
    </submittedName>
</protein>
<evidence type="ECO:0000313" key="8">
    <source>
        <dbReference type="EMBL" id="PUA32887.1"/>
    </source>
</evidence>
<dbReference type="PANTHER" id="PTHR43478">
    <property type="entry name" value="NA+/H+ ANTIPORTER-RELATED"/>
    <property type="match status" value="1"/>
</dbReference>
<dbReference type="PANTHER" id="PTHR43478:SF1">
    <property type="entry name" value="NA+_H+ ANTIPORTER NHAC-LIKE C-TERMINAL DOMAIN-CONTAINING PROTEIN"/>
    <property type="match status" value="1"/>
</dbReference>
<accession>A0A2R7Y690</accession>
<feature type="transmembrane region" description="Helical" evidence="6">
    <location>
        <begin position="356"/>
        <end position="373"/>
    </location>
</feature>
<evidence type="ECO:0000256" key="4">
    <source>
        <dbReference type="ARBA" id="ARBA00022989"/>
    </source>
</evidence>
<feature type="transmembrane region" description="Helical" evidence="6">
    <location>
        <begin position="385"/>
        <end position="407"/>
    </location>
</feature>
<dbReference type="Proteomes" id="UP000244093">
    <property type="component" value="Unassembled WGS sequence"/>
</dbReference>
<comment type="subcellular location">
    <subcellularLocation>
        <location evidence="1">Cell membrane</location>
        <topology evidence="1">Multi-pass membrane protein</topology>
    </subcellularLocation>
</comment>
<dbReference type="Pfam" id="PF03553">
    <property type="entry name" value="Na_H_antiporter"/>
    <property type="match status" value="1"/>
</dbReference>
<evidence type="ECO:0000256" key="5">
    <source>
        <dbReference type="ARBA" id="ARBA00023136"/>
    </source>
</evidence>
<gene>
    <name evidence="8" type="ORF">B7O98_05070</name>
</gene>
<feature type="transmembrane region" description="Helical" evidence="6">
    <location>
        <begin position="33"/>
        <end position="51"/>
    </location>
</feature>
<feature type="transmembrane region" description="Helical" evidence="6">
    <location>
        <begin position="210"/>
        <end position="228"/>
    </location>
</feature>
<feature type="transmembrane region" description="Helical" evidence="6">
    <location>
        <begin position="495"/>
        <end position="513"/>
    </location>
</feature>
<sequence length="558" mass="60748">MPEEKRFPYVVFPLLPPILAIVLSMVTKEVVPALFAGVWVGALMVTGYNPIHATVQVIDWYIKNATDSWNAAILLYDFVLGAFMGLLYTSGAVHAAAKAISRRVRSARSASLAASLLGVAVFFDDYGNTVIVGTSMRPVTDRLRVSRELLSYIVDSTAAPVAGIALVSSWIGYEVSLIRDSINTLSEQAASGAIPLAPDMSAYVMWLNAVPYHFYSLLAIIMVFIVVWSRRHYGPMLKAEHRAVKEGKVLRDDATPLLPTEEVLGVEPTGRKQASGWLFLVSMLTLVFITILGLWATGAEDMTRFWETPFADALMNADTAKALFWGGFATYFVAFAWILLGKVMSFHEVMKQTIRGMYLMVLPNTILLHAWTIKSATDAVGTADYVIHGAVVAGLSPLLVPLIIYAVSMFISFTTGTSWGTFGIMMPIAVPMAWQLALMQYPNNPEIAYLTAFASIGAVFGGGIFGDHCSPISDTTIMSSMFSAADHIDHVSTQLPYAATAGFVGLALYALFALNLTQWFILLPAGIVLLIVAHRVLNILSSKRQGLPPVVPNYVVEE</sequence>
<feature type="transmembrane region" description="Helical" evidence="6">
    <location>
        <begin position="447"/>
        <end position="465"/>
    </location>
</feature>
<keyword evidence="3 6" id="KW-0812">Transmembrane</keyword>
<feature type="transmembrane region" description="Helical" evidence="6">
    <location>
        <begin position="419"/>
        <end position="441"/>
    </location>
</feature>
<keyword evidence="2" id="KW-1003">Cell membrane</keyword>
<dbReference type="EMBL" id="NBVN01000003">
    <property type="protein sequence ID" value="PUA32887.1"/>
    <property type="molecule type" value="Genomic_DNA"/>
</dbReference>
<feature type="transmembrane region" description="Helical" evidence="6">
    <location>
        <begin position="322"/>
        <end position="344"/>
    </location>
</feature>
<feature type="transmembrane region" description="Helical" evidence="6">
    <location>
        <begin position="519"/>
        <end position="537"/>
    </location>
</feature>
<evidence type="ECO:0000259" key="7">
    <source>
        <dbReference type="Pfam" id="PF03553"/>
    </source>
</evidence>
<dbReference type="InterPro" id="IPR018461">
    <property type="entry name" value="Na/H_Antiport_NhaC-like_C"/>
</dbReference>